<dbReference type="EMBL" id="CAJVPP010002246">
    <property type="protein sequence ID" value="CAG8593304.1"/>
    <property type="molecule type" value="Genomic_DNA"/>
</dbReference>
<evidence type="ECO:0000313" key="2">
    <source>
        <dbReference type="EMBL" id="CAG8593304.1"/>
    </source>
</evidence>
<keyword evidence="3" id="KW-1185">Reference proteome</keyword>
<comment type="caution">
    <text evidence="2">The sequence shown here is derived from an EMBL/GenBank/DDBJ whole genome shotgun (WGS) entry which is preliminary data.</text>
</comment>
<dbReference type="AlphaFoldDB" id="A0A9N9C7D5"/>
<dbReference type="Proteomes" id="UP000789375">
    <property type="component" value="Unassembled WGS sequence"/>
</dbReference>
<name>A0A9N9C7D5_FUNMO</name>
<evidence type="ECO:0000313" key="3">
    <source>
        <dbReference type="Proteomes" id="UP000789375"/>
    </source>
</evidence>
<evidence type="ECO:0000256" key="1">
    <source>
        <dbReference type="SAM" id="MobiDB-lite"/>
    </source>
</evidence>
<sequence length="314" mass="37353">MSLGHIIQVSFFIINWFNIRNKKVFKLKTVNTARASVSVHRKVIERSLSPALRLNNDRSSTRKDHSSYNDRLQSEERERSHEIILHDHQVLEETIRHTTIDIETFETLNRNVLKLTEKVNKLKKRNSSFSDNDNCQLSSELKSGYKQQFTLKDITEEQYKVFHDNVVTVLERLDESLQLDYTKKWTEISQDISRNMIKEIDKKKERKQKGLTYIFNTNDAILTELRLICILQEKFKEDYETIMNKGKYYSDEVSETDKDLCDKEIDQYIRPKNKKKGNKHVLHVYDKKWRSSCLRSLLHKIDKVDKKISHIKTT</sequence>
<feature type="region of interest" description="Disordered" evidence="1">
    <location>
        <begin position="54"/>
        <end position="75"/>
    </location>
</feature>
<accession>A0A9N9C7D5</accession>
<proteinExistence type="predicted"/>
<organism evidence="2 3">
    <name type="scientific">Funneliformis mosseae</name>
    <name type="common">Endomycorrhizal fungus</name>
    <name type="synonym">Glomus mosseae</name>
    <dbReference type="NCBI Taxonomy" id="27381"/>
    <lineage>
        <taxon>Eukaryota</taxon>
        <taxon>Fungi</taxon>
        <taxon>Fungi incertae sedis</taxon>
        <taxon>Mucoromycota</taxon>
        <taxon>Glomeromycotina</taxon>
        <taxon>Glomeromycetes</taxon>
        <taxon>Glomerales</taxon>
        <taxon>Glomeraceae</taxon>
        <taxon>Funneliformis</taxon>
    </lineage>
</organism>
<reference evidence="2" key="1">
    <citation type="submission" date="2021-06" db="EMBL/GenBank/DDBJ databases">
        <authorList>
            <person name="Kallberg Y."/>
            <person name="Tangrot J."/>
            <person name="Rosling A."/>
        </authorList>
    </citation>
    <scope>NUCLEOTIDE SEQUENCE</scope>
    <source>
        <strain evidence="2">87-6 pot B 2015</strain>
    </source>
</reference>
<protein>
    <submittedName>
        <fullName evidence="2">2646_t:CDS:1</fullName>
    </submittedName>
</protein>
<feature type="compositionally biased region" description="Basic and acidic residues" evidence="1">
    <location>
        <begin position="55"/>
        <end position="75"/>
    </location>
</feature>
<gene>
    <name evidence="2" type="ORF">FMOSSE_LOCUS8555</name>
</gene>